<sequence>MRLNRRESGLLMGALLLSVFLCAPFLVVMAAARSDGGELVPQRTPLADLCIWFPPAKAAQLVPESRAPVSQAIFYGEVQCDWTSADDRTQLSLSAYRPSGALTAEKESIEVRDFYDGRAPDKGEPAGIGELSMIDVRHESNYTEAHIIVRDGVLVAQVTYRVPGKGTDVAGKAKETAVELMRLLPPKGR</sequence>
<accession>A0A7W7IK60</accession>
<evidence type="ECO:0000313" key="3">
    <source>
        <dbReference type="Proteomes" id="UP000549343"/>
    </source>
</evidence>
<dbReference type="EMBL" id="JACHMV010000001">
    <property type="protein sequence ID" value="MBB4778540.1"/>
    <property type="molecule type" value="Genomic_DNA"/>
</dbReference>
<reference evidence="2 3" key="3">
    <citation type="submission" date="2020-08" db="EMBL/GenBank/DDBJ databases">
        <title>Sequencing the genomes of 1000 actinobacteria strains.</title>
        <authorList>
            <person name="Klenk H.-P."/>
        </authorList>
    </citation>
    <scope>NUCLEOTIDE SEQUENCE [LARGE SCALE GENOMIC DNA]</scope>
    <source>
        <strain evidence="2 3">DSM 44772</strain>
    </source>
</reference>
<protein>
    <submittedName>
        <fullName evidence="2">Uncharacterized protein</fullName>
    </submittedName>
</protein>
<dbReference type="AlphaFoldDB" id="A0A7W7IK60"/>
<organism evidence="2 3">
    <name type="scientific">Actinomadura livida</name>
    <dbReference type="NCBI Taxonomy" id="79909"/>
    <lineage>
        <taxon>Bacteria</taxon>
        <taxon>Bacillati</taxon>
        <taxon>Actinomycetota</taxon>
        <taxon>Actinomycetes</taxon>
        <taxon>Streptosporangiales</taxon>
        <taxon>Thermomonosporaceae</taxon>
        <taxon>Actinomadura</taxon>
    </lineage>
</organism>
<proteinExistence type="predicted"/>
<dbReference type="EMBL" id="BAAAHD010000008">
    <property type="protein sequence ID" value="GAA0550908.1"/>
    <property type="molecule type" value="Genomic_DNA"/>
</dbReference>
<reference evidence="4" key="2">
    <citation type="journal article" date="2019" name="Int. J. Syst. Evol. Microbiol.">
        <title>The Global Catalogue of Microorganisms (GCM) 10K type strain sequencing project: providing services to taxonomists for standard genome sequencing and annotation.</title>
        <authorList>
            <consortium name="The Broad Institute Genomics Platform"/>
            <consortium name="The Broad Institute Genome Sequencing Center for Infectious Disease"/>
            <person name="Wu L."/>
            <person name="Ma J."/>
        </authorList>
    </citation>
    <scope>NUCLEOTIDE SEQUENCE [LARGE SCALE GENOMIC DNA]</scope>
    <source>
        <strain evidence="4">JCM 10667</strain>
    </source>
</reference>
<dbReference type="RefSeq" id="WP_184889614.1">
    <property type="nucleotide sequence ID" value="NZ_BAAAHD010000008.1"/>
</dbReference>
<keyword evidence="4" id="KW-1185">Reference proteome</keyword>
<reference evidence="1" key="4">
    <citation type="submission" date="2023-12" db="EMBL/GenBank/DDBJ databases">
        <authorList>
            <person name="Sun Q."/>
            <person name="Inoue M."/>
        </authorList>
    </citation>
    <scope>NUCLEOTIDE SEQUENCE</scope>
    <source>
        <strain evidence="1">JCM 10667</strain>
    </source>
</reference>
<evidence type="ECO:0000313" key="1">
    <source>
        <dbReference type="EMBL" id="GAA0550908.1"/>
    </source>
</evidence>
<evidence type="ECO:0000313" key="4">
    <source>
        <dbReference type="Proteomes" id="UP001501427"/>
    </source>
</evidence>
<reference evidence="1" key="1">
    <citation type="journal article" date="2014" name="Int. J. Syst. Evol. Microbiol.">
        <title>Complete genome of a new Firmicutes species belonging to the dominant human colonic microbiota ('Ruminococcus bicirculans') reveals two chromosomes and a selective capacity to utilize plant glucans.</title>
        <authorList>
            <consortium name="NISC Comparative Sequencing Program"/>
            <person name="Wegmann U."/>
            <person name="Louis P."/>
            <person name="Goesmann A."/>
            <person name="Henrissat B."/>
            <person name="Duncan S.H."/>
            <person name="Flint H.J."/>
        </authorList>
    </citation>
    <scope>NUCLEOTIDE SEQUENCE</scope>
    <source>
        <strain evidence="1">JCM 10667</strain>
    </source>
</reference>
<name>A0A7W7IK60_9ACTN</name>
<dbReference type="Proteomes" id="UP000549343">
    <property type="component" value="Unassembled WGS sequence"/>
</dbReference>
<gene>
    <name evidence="2" type="ORF">F4557_006958</name>
    <name evidence="1" type="ORF">GCM10009546_11210</name>
</gene>
<dbReference type="Proteomes" id="UP001501427">
    <property type="component" value="Unassembled WGS sequence"/>
</dbReference>
<evidence type="ECO:0000313" key="2">
    <source>
        <dbReference type="EMBL" id="MBB4778540.1"/>
    </source>
</evidence>
<comment type="caution">
    <text evidence="2">The sequence shown here is derived from an EMBL/GenBank/DDBJ whole genome shotgun (WGS) entry which is preliminary data.</text>
</comment>